<dbReference type="AlphaFoldDB" id="A0A8D9GRQ2"/>
<proteinExistence type="predicted"/>
<evidence type="ECO:0000313" key="2">
    <source>
        <dbReference type="Proteomes" id="UP000694005"/>
    </source>
</evidence>
<accession>A0A8D9GRQ2</accession>
<dbReference type="EMBL" id="LS974619">
    <property type="protein sequence ID" value="CAG7885635.1"/>
    <property type="molecule type" value="Genomic_DNA"/>
</dbReference>
<dbReference type="Gramene" id="A03p69780.2_BraZ1">
    <property type="protein sequence ID" value="A03p69780.2_BraZ1.CDS"/>
    <property type="gene ID" value="A03g69780.2_BraZ1"/>
</dbReference>
<reference evidence="1 2" key="1">
    <citation type="submission" date="2021-07" db="EMBL/GenBank/DDBJ databases">
        <authorList>
            <consortium name="Genoscope - CEA"/>
            <person name="William W."/>
        </authorList>
    </citation>
    <scope>NUCLEOTIDE SEQUENCE [LARGE SCALE GENOMIC DNA]</scope>
</reference>
<dbReference type="Proteomes" id="UP000694005">
    <property type="component" value="Chromosome A03"/>
</dbReference>
<sequence>MHGLVSYRCSEGLDRYTATELWLEPGRYIATERDERSVVQEIEFVAHSDDPAEGDAYWVAICNVEEPPPEPWVPMRPFSERVIGRPSRCTLPFLGTVRSFCHVPENVDFRLPLEGERADEPP</sequence>
<organism evidence="1 2">
    <name type="scientific">Brassica campestris</name>
    <name type="common">Field mustard</name>
    <dbReference type="NCBI Taxonomy" id="3711"/>
    <lineage>
        <taxon>Eukaryota</taxon>
        <taxon>Viridiplantae</taxon>
        <taxon>Streptophyta</taxon>
        <taxon>Embryophyta</taxon>
        <taxon>Tracheophyta</taxon>
        <taxon>Spermatophyta</taxon>
        <taxon>Magnoliopsida</taxon>
        <taxon>eudicotyledons</taxon>
        <taxon>Gunneridae</taxon>
        <taxon>Pentapetalae</taxon>
        <taxon>rosids</taxon>
        <taxon>malvids</taxon>
        <taxon>Brassicales</taxon>
        <taxon>Brassicaceae</taxon>
        <taxon>Brassiceae</taxon>
        <taxon>Brassica</taxon>
    </lineage>
</organism>
<evidence type="ECO:0000313" key="1">
    <source>
        <dbReference type="EMBL" id="CAG7885635.1"/>
    </source>
</evidence>
<name>A0A8D9GRQ2_BRACM</name>
<gene>
    <name evidence="1" type="ORF">BRAPAZ1V2_A03P69780.2</name>
</gene>
<protein>
    <submittedName>
        <fullName evidence="1">Uncharacterized protein</fullName>
    </submittedName>
</protein>